<evidence type="ECO:0000256" key="9">
    <source>
        <dbReference type="ARBA" id="ARBA00022989"/>
    </source>
</evidence>
<feature type="binding site" evidence="15">
    <location>
        <position position="424"/>
    </location>
    <ligand>
        <name>Zn(2+)</name>
        <dbReference type="ChEBI" id="CHEBI:29105"/>
        <note>catalytic</note>
    </ligand>
</feature>
<dbReference type="GO" id="GO:0004222">
    <property type="term" value="F:metalloendopeptidase activity"/>
    <property type="evidence" value="ECO:0007669"/>
    <property type="project" value="InterPro"/>
</dbReference>
<dbReference type="HAMAP" id="MF_01458">
    <property type="entry name" value="FtsH"/>
    <property type="match status" value="1"/>
</dbReference>
<comment type="subcellular location">
    <subcellularLocation>
        <location evidence="13 15">Cellular thylakoid membrane</location>
        <topology evidence="13 15">Multi-pass membrane protein</topology>
        <orientation evidence="13 15">Stromal side</orientation>
    </subcellularLocation>
</comment>
<dbReference type="InterPro" id="IPR011546">
    <property type="entry name" value="Pept_M41_FtsH_extracell"/>
</dbReference>
<feature type="binding site" evidence="15">
    <location>
        <position position="428"/>
    </location>
    <ligand>
        <name>Zn(2+)</name>
        <dbReference type="ChEBI" id="CHEBI:29105"/>
        <note>catalytic</note>
    </ligand>
</feature>
<feature type="active site" evidence="15">
    <location>
        <position position="425"/>
    </location>
</feature>
<dbReference type="PROSITE" id="PS00674">
    <property type="entry name" value="AAA"/>
    <property type="match status" value="1"/>
</dbReference>
<evidence type="ECO:0000256" key="14">
    <source>
        <dbReference type="ARBA" id="ARBA00061570"/>
    </source>
</evidence>
<dbReference type="NCBIfam" id="TIGR01241">
    <property type="entry name" value="FtsH_fam"/>
    <property type="match status" value="1"/>
</dbReference>
<dbReference type="InterPro" id="IPR003959">
    <property type="entry name" value="ATPase_AAA_core"/>
</dbReference>
<evidence type="ECO:0000256" key="7">
    <source>
        <dbReference type="ARBA" id="ARBA00022833"/>
    </source>
</evidence>
<feature type="domain" description="AAA+ ATPase" evidence="17">
    <location>
        <begin position="194"/>
        <end position="333"/>
    </location>
</feature>
<keyword evidence="9 15" id="KW-1133">Transmembrane helix</keyword>
<dbReference type="FunFam" id="1.20.58.760:FF:000001">
    <property type="entry name" value="ATP-dependent zinc metalloprotease FtsH"/>
    <property type="match status" value="1"/>
</dbReference>
<dbReference type="Proteomes" id="UP000316958">
    <property type="component" value="Unassembled WGS sequence"/>
</dbReference>
<dbReference type="Gene3D" id="3.40.50.300">
    <property type="entry name" value="P-loop containing nucleotide triphosphate hydrolases"/>
    <property type="match status" value="1"/>
</dbReference>
<dbReference type="Pfam" id="PF17862">
    <property type="entry name" value="AAA_lid_3"/>
    <property type="match status" value="1"/>
</dbReference>
<feature type="binding site" evidence="15">
    <location>
        <begin position="202"/>
        <end position="209"/>
    </location>
    <ligand>
        <name>ATP</name>
        <dbReference type="ChEBI" id="CHEBI:30616"/>
    </ligand>
</feature>
<comment type="function">
    <text evidence="15">Acts as a processive, ATP-dependent zinc metallopeptidase for both cytoplasmic and membrane proteins. Plays a role in the quality control of integral membrane proteins.</text>
</comment>
<evidence type="ECO:0000256" key="6">
    <source>
        <dbReference type="ARBA" id="ARBA00022801"/>
    </source>
</evidence>
<comment type="caution">
    <text evidence="18">The sequence shown here is derived from an EMBL/GenBank/DDBJ whole genome shotgun (WGS) entry which is preliminary data.</text>
</comment>
<dbReference type="InterPro" id="IPR041569">
    <property type="entry name" value="AAA_lid_3"/>
</dbReference>
<dbReference type="PANTHER" id="PTHR23076">
    <property type="entry name" value="METALLOPROTEASE M41 FTSH"/>
    <property type="match status" value="1"/>
</dbReference>
<dbReference type="InterPro" id="IPR003593">
    <property type="entry name" value="AAA+_ATPase"/>
</dbReference>
<dbReference type="GO" id="GO:0005524">
    <property type="term" value="F:ATP binding"/>
    <property type="evidence" value="ECO:0007669"/>
    <property type="project" value="UniProtKB-UniRule"/>
</dbReference>
<evidence type="ECO:0000256" key="15">
    <source>
        <dbReference type="HAMAP-Rule" id="MF_01458"/>
    </source>
</evidence>
<evidence type="ECO:0000256" key="1">
    <source>
        <dbReference type="ARBA" id="ARBA00010044"/>
    </source>
</evidence>
<evidence type="ECO:0000313" key="18">
    <source>
        <dbReference type="EMBL" id="TRU50115.1"/>
    </source>
</evidence>
<dbReference type="SUPFAM" id="SSF52540">
    <property type="entry name" value="P-loop containing nucleoside triphosphate hydrolases"/>
    <property type="match status" value="1"/>
</dbReference>
<dbReference type="EMBL" id="SFBE01000187">
    <property type="protein sequence ID" value="TRU50115.1"/>
    <property type="molecule type" value="Genomic_DNA"/>
</dbReference>
<keyword evidence="11 15" id="KW-0793">Thylakoid</keyword>
<evidence type="ECO:0000256" key="16">
    <source>
        <dbReference type="RuleBase" id="RU003651"/>
    </source>
</evidence>
<organism evidence="18 19">
    <name type="scientific">Microcystis aeruginosa Ma_QC_Ch_20071001_S25D</name>
    <dbReference type="NCBI Taxonomy" id="2486250"/>
    <lineage>
        <taxon>Bacteria</taxon>
        <taxon>Bacillati</taxon>
        <taxon>Cyanobacteriota</taxon>
        <taxon>Cyanophyceae</taxon>
        <taxon>Oscillatoriophycideae</taxon>
        <taxon>Chroococcales</taxon>
        <taxon>Microcystaceae</taxon>
        <taxon>Microcystis</taxon>
    </lineage>
</organism>
<evidence type="ECO:0000256" key="3">
    <source>
        <dbReference type="ARBA" id="ARBA00022692"/>
    </source>
</evidence>
<keyword evidence="8 15" id="KW-0067">ATP-binding</keyword>
<dbReference type="GO" id="GO:0016887">
    <property type="term" value="F:ATP hydrolysis activity"/>
    <property type="evidence" value="ECO:0007669"/>
    <property type="project" value="UniProtKB-UniRule"/>
</dbReference>
<evidence type="ECO:0000256" key="2">
    <source>
        <dbReference type="ARBA" id="ARBA00022670"/>
    </source>
</evidence>
<dbReference type="Pfam" id="PF06480">
    <property type="entry name" value="FtsH_ext"/>
    <property type="match status" value="1"/>
</dbReference>
<keyword evidence="5 15" id="KW-0547">Nucleotide-binding</keyword>
<dbReference type="CDD" id="cd19501">
    <property type="entry name" value="RecA-like_FtsH"/>
    <property type="match status" value="1"/>
</dbReference>
<evidence type="ECO:0000256" key="8">
    <source>
        <dbReference type="ARBA" id="ARBA00022840"/>
    </source>
</evidence>
<dbReference type="FunFam" id="1.10.8.60:FF:000001">
    <property type="entry name" value="ATP-dependent zinc metalloprotease FtsH"/>
    <property type="match status" value="1"/>
</dbReference>
<dbReference type="InterPro" id="IPR027417">
    <property type="entry name" value="P-loop_NTPase"/>
</dbReference>
<dbReference type="Gene3D" id="1.20.58.760">
    <property type="entry name" value="Peptidase M41"/>
    <property type="match status" value="1"/>
</dbReference>
<evidence type="ECO:0000313" key="19">
    <source>
        <dbReference type="Proteomes" id="UP000316958"/>
    </source>
</evidence>
<keyword evidence="10 15" id="KW-0482">Metalloprotease</keyword>
<name>A0A552FTP9_MICAE</name>
<protein>
    <recommendedName>
        <fullName evidence="15">ATP-dependent zinc metalloprotease FtsH</fullName>
        <ecNumber evidence="15">3.4.24.-</ecNumber>
    </recommendedName>
</protein>
<comment type="similarity">
    <text evidence="1 15">In the C-terminal section; belongs to the peptidase M41 family.</text>
</comment>
<dbReference type="GO" id="GO:0008270">
    <property type="term" value="F:zinc ion binding"/>
    <property type="evidence" value="ECO:0007669"/>
    <property type="project" value="UniProtKB-UniRule"/>
</dbReference>
<accession>A0A552FTP9</accession>
<gene>
    <name evidence="15" type="primary">ftsH</name>
    <name evidence="18" type="ORF">EWV57_11125</name>
</gene>
<keyword evidence="12 15" id="KW-0472">Membrane</keyword>
<keyword evidence="3 15" id="KW-0812">Transmembrane</keyword>
<feature type="transmembrane region" description="Helical" evidence="15">
    <location>
        <begin position="108"/>
        <end position="130"/>
    </location>
</feature>
<evidence type="ECO:0000256" key="10">
    <source>
        <dbReference type="ARBA" id="ARBA00023049"/>
    </source>
</evidence>
<evidence type="ECO:0000256" key="11">
    <source>
        <dbReference type="ARBA" id="ARBA00023078"/>
    </source>
</evidence>
<comment type="similarity">
    <text evidence="16">Belongs to the AAA ATPase family.</text>
</comment>
<keyword evidence="2 15" id="KW-0645">Protease</keyword>
<evidence type="ECO:0000256" key="5">
    <source>
        <dbReference type="ARBA" id="ARBA00022741"/>
    </source>
</evidence>
<dbReference type="InterPro" id="IPR000642">
    <property type="entry name" value="Peptidase_M41"/>
</dbReference>
<dbReference type="Pfam" id="PF00004">
    <property type="entry name" value="AAA"/>
    <property type="match status" value="1"/>
</dbReference>
<feature type="binding site" evidence="15">
    <location>
        <position position="505"/>
    </location>
    <ligand>
        <name>Zn(2+)</name>
        <dbReference type="ChEBI" id="CHEBI:29105"/>
        <note>catalytic</note>
    </ligand>
</feature>
<dbReference type="Gene3D" id="1.10.8.60">
    <property type="match status" value="1"/>
</dbReference>
<dbReference type="PANTHER" id="PTHR23076:SF113">
    <property type="entry name" value="ATP-DEPENDENT ZINC METALLOPROTEASE FTSH 1, CHLOROPLASTIC-RELATED"/>
    <property type="match status" value="1"/>
</dbReference>
<keyword evidence="6 15" id="KW-0378">Hydrolase</keyword>
<dbReference type="AlphaFoldDB" id="A0A552FTP9"/>
<dbReference type="SUPFAM" id="SSF140990">
    <property type="entry name" value="FtsH protease domain-like"/>
    <property type="match status" value="1"/>
</dbReference>
<reference evidence="18 19" key="1">
    <citation type="submission" date="2019-01" db="EMBL/GenBank/DDBJ databases">
        <title>Coherence of Microcystis species and biogeography revealed through population genomics.</title>
        <authorList>
            <person name="Perez-Carrascal O.M."/>
            <person name="Terrat Y."/>
            <person name="Giani A."/>
            <person name="Fortin N."/>
            <person name="Tromas N."/>
            <person name="Shapiro B.J."/>
        </authorList>
    </citation>
    <scope>NUCLEOTIDE SEQUENCE [LARGE SCALE GENOMIC DNA]</scope>
    <source>
        <strain evidence="18">Ma_QC_Ch_20071001_S25D</strain>
    </source>
</reference>
<evidence type="ECO:0000259" key="17">
    <source>
        <dbReference type="SMART" id="SM00382"/>
    </source>
</evidence>
<dbReference type="Gene3D" id="3.30.720.210">
    <property type="match status" value="1"/>
</dbReference>
<dbReference type="GO" id="GO:0006508">
    <property type="term" value="P:proteolysis"/>
    <property type="evidence" value="ECO:0007669"/>
    <property type="project" value="UniProtKB-KW"/>
</dbReference>
<dbReference type="GO" id="GO:0031676">
    <property type="term" value="C:plasma membrane-derived thylakoid membrane"/>
    <property type="evidence" value="ECO:0007669"/>
    <property type="project" value="UniProtKB-SubCell"/>
</dbReference>
<dbReference type="InterPro" id="IPR003960">
    <property type="entry name" value="ATPase_AAA_CS"/>
</dbReference>
<comment type="caution">
    <text evidence="15">Lacks conserved residue(s) required for the propagation of feature annotation.</text>
</comment>
<evidence type="ECO:0000256" key="12">
    <source>
        <dbReference type="ARBA" id="ARBA00023136"/>
    </source>
</evidence>
<comment type="cofactor">
    <cofactor evidence="15">
        <name>Zn(2+)</name>
        <dbReference type="ChEBI" id="CHEBI:29105"/>
    </cofactor>
    <text evidence="15">Binds 1 zinc ion per subunit.</text>
</comment>
<dbReference type="InterPro" id="IPR037219">
    <property type="entry name" value="Peptidase_M41-like"/>
</dbReference>
<dbReference type="SMART" id="SM00382">
    <property type="entry name" value="AAA"/>
    <property type="match status" value="1"/>
</dbReference>
<comment type="subunit">
    <text evidence="15">Homohexamer.</text>
</comment>
<dbReference type="EC" id="3.4.24.-" evidence="15"/>
<evidence type="ECO:0000256" key="4">
    <source>
        <dbReference type="ARBA" id="ARBA00022723"/>
    </source>
</evidence>
<keyword evidence="4 15" id="KW-0479">Metal-binding</keyword>
<dbReference type="GO" id="GO:0030163">
    <property type="term" value="P:protein catabolic process"/>
    <property type="evidence" value="ECO:0007669"/>
    <property type="project" value="UniProtKB-UniRule"/>
</dbReference>
<evidence type="ECO:0000256" key="13">
    <source>
        <dbReference type="ARBA" id="ARBA00060402"/>
    </source>
</evidence>
<comment type="similarity">
    <text evidence="14 15">In the central section; belongs to the AAA ATPase family.</text>
</comment>
<dbReference type="GO" id="GO:0004176">
    <property type="term" value="F:ATP-dependent peptidase activity"/>
    <property type="evidence" value="ECO:0007669"/>
    <property type="project" value="InterPro"/>
</dbReference>
<dbReference type="Pfam" id="PF01434">
    <property type="entry name" value="Peptidase_M41"/>
    <property type="match status" value="1"/>
</dbReference>
<sequence>MNKNGNNKKWRNAGLYALLLIVVLALASAFFDRQPAVQQTWKYSEFLQEVREGKVETVRLSADRQRAIVPTQDGTNVLVNLPNDPQLINILAENNVDISVLPQREEGVWVRAFSSLFFPILLLVGLFFLLRRAQSGPGSQAMNFGKSKARVQMEPQTQVTFGDVAGIEGAKLELNEVVDFLKNADRFTAIGAKIPKGVLLVGPPGTGKTLLARAVAGEAGVPFFSISGSEFVEMFVGVGASRVRDLFEQAKANAPCIVFIDEIDAVGRQRGAGLGGGNDEREQTLNQLLTEMDGFEGNTGIIIIAATNRPDVLDSALLRPGRFDRQVVVDRPDYAGRKEILNVHSRGKTLAQDVDLDKIARRTPGFTGADLANLLNEAAILAARRNLTEISMDEVNDAIDRVLAGPEKKNRVMSEKRKTLVAYHEAGHALVGALMPDYDPVQKISIIPRGRAGGLTWFTPSEDRMESGLYSRAYLQNQMAVALGGRLAEEIIFGEEEVTTGASNDLQQVARVARQMVTRFGMSDRLGPVALGRQNGNVFLGRDIASDRDFSDETAAAIDDEVRNLVEQAYRRAKEVLVNNRAILDQLAQMLVEKETVDAEELQNILAHNDVKMAALA</sequence>
<keyword evidence="7 15" id="KW-0862">Zinc</keyword>
<dbReference type="FunFam" id="3.40.50.300:FF:000001">
    <property type="entry name" value="ATP-dependent zinc metalloprotease FtsH"/>
    <property type="match status" value="1"/>
</dbReference>
<proteinExistence type="inferred from homology"/>
<dbReference type="InterPro" id="IPR005936">
    <property type="entry name" value="FtsH"/>
</dbReference>